<evidence type="ECO:0000313" key="3">
    <source>
        <dbReference type="EMBL" id="RUO20674.1"/>
    </source>
</evidence>
<feature type="transmembrane region" description="Helical" evidence="1">
    <location>
        <begin position="135"/>
        <end position="157"/>
    </location>
</feature>
<keyword evidence="1" id="KW-0472">Membrane</keyword>
<dbReference type="AlphaFoldDB" id="A0A432VW04"/>
<dbReference type="EMBL" id="PIPI01000002">
    <property type="protein sequence ID" value="RUO20674.1"/>
    <property type="molecule type" value="Genomic_DNA"/>
</dbReference>
<evidence type="ECO:0000259" key="2">
    <source>
        <dbReference type="Pfam" id="PF01556"/>
    </source>
</evidence>
<dbReference type="Proteomes" id="UP000288212">
    <property type="component" value="Unassembled WGS sequence"/>
</dbReference>
<keyword evidence="1" id="KW-1133">Transmembrane helix</keyword>
<dbReference type="InterPro" id="IPR008971">
    <property type="entry name" value="HSP40/DnaJ_pept-bd"/>
</dbReference>
<sequence>MSILGGIWRAVLSLFLVAATLNSWHQISSERELAHTQIEKYQQLKTNSVVKPITFNSEYFWREVSDGQIRYELHFDYRDTQGHARTGIVATYSLPQDFDDQLVHFLSNDSRIHALDLDLTIAEKTAEYEEKVSDAWFSFGLILLITLFCFAGMWMSLGRVPRTDSDFLALDTEQTIKLRRSIARAGGSVLVTTPRGKLSLKIPPGSCTGKVLRVKGHGHQSDFDERVFGDAYFKLHVSRWPW</sequence>
<keyword evidence="4" id="KW-1185">Reference proteome</keyword>
<accession>A0A432VW04</accession>
<reference evidence="3 4" key="1">
    <citation type="journal article" date="2011" name="Front. Microbiol.">
        <title>Genomic signatures of strain selection and enhancement in Bacillus atrophaeus var. globigii, a historical biowarfare simulant.</title>
        <authorList>
            <person name="Gibbons H.S."/>
            <person name="Broomall S.M."/>
            <person name="McNew L.A."/>
            <person name="Daligault H."/>
            <person name="Chapman C."/>
            <person name="Bruce D."/>
            <person name="Karavis M."/>
            <person name="Krepps M."/>
            <person name="McGregor P.A."/>
            <person name="Hong C."/>
            <person name="Park K.H."/>
            <person name="Akmal A."/>
            <person name="Feldman A."/>
            <person name="Lin J.S."/>
            <person name="Chang W.E."/>
            <person name="Higgs B.W."/>
            <person name="Demirev P."/>
            <person name="Lindquist J."/>
            <person name="Liem A."/>
            <person name="Fochler E."/>
            <person name="Read T.D."/>
            <person name="Tapia R."/>
            <person name="Johnson S."/>
            <person name="Bishop-Lilly K.A."/>
            <person name="Detter C."/>
            <person name="Han C."/>
            <person name="Sozhamannan S."/>
            <person name="Rosenzweig C.N."/>
            <person name="Skowronski E.W."/>
        </authorList>
    </citation>
    <scope>NUCLEOTIDE SEQUENCE [LARGE SCALE GENOMIC DNA]</scope>
    <source>
        <strain evidence="3 4">AK5</strain>
    </source>
</reference>
<organism evidence="3 4">
    <name type="scientific">Aliidiomarina haloalkalitolerans</name>
    <dbReference type="NCBI Taxonomy" id="859059"/>
    <lineage>
        <taxon>Bacteria</taxon>
        <taxon>Pseudomonadati</taxon>
        <taxon>Pseudomonadota</taxon>
        <taxon>Gammaproteobacteria</taxon>
        <taxon>Alteromonadales</taxon>
        <taxon>Idiomarinaceae</taxon>
        <taxon>Aliidiomarina</taxon>
    </lineage>
</organism>
<dbReference type="GO" id="GO:0006457">
    <property type="term" value="P:protein folding"/>
    <property type="evidence" value="ECO:0007669"/>
    <property type="project" value="InterPro"/>
</dbReference>
<feature type="domain" description="Chaperone DnaJ C-terminal" evidence="2">
    <location>
        <begin position="179"/>
        <end position="237"/>
    </location>
</feature>
<dbReference type="RefSeq" id="WP_126791811.1">
    <property type="nucleotide sequence ID" value="NZ_PIPI01000002.1"/>
</dbReference>
<dbReference type="Gene3D" id="2.60.260.20">
    <property type="entry name" value="Urease metallochaperone UreE, N-terminal domain"/>
    <property type="match status" value="1"/>
</dbReference>
<dbReference type="OrthoDB" id="9779889at2"/>
<dbReference type="Pfam" id="PF01556">
    <property type="entry name" value="DnaJ_C"/>
    <property type="match status" value="1"/>
</dbReference>
<proteinExistence type="predicted"/>
<comment type="caution">
    <text evidence="3">The sequence shown here is derived from an EMBL/GenBank/DDBJ whole genome shotgun (WGS) entry which is preliminary data.</text>
</comment>
<protein>
    <recommendedName>
        <fullName evidence="2">Chaperone DnaJ C-terminal domain-containing protein</fullName>
    </recommendedName>
</protein>
<dbReference type="InterPro" id="IPR002939">
    <property type="entry name" value="DnaJ_C"/>
</dbReference>
<dbReference type="SUPFAM" id="SSF49493">
    <property type="entry name" value="HSP40/DnaJ peptide-binding domain"/>
    <property type="match status" value="1"/>
</dbReference>
<evidence type="ECO:0000256" key="1">
    <source>
        <dbReference type="SAM" id="Phobius"/>
    </source>
</evidence>
<name>A0A432VW04_9GAMM</name>
<keyword evidence="1" id="KW-0812">Transmembrane</keyword>
<gene>
    <name evidence="3" type="ORF">CWE06_05030</name>
</gene>
<dbReference type="GO" id="GO:0051082">
    <property type="term" value="F:unfolded protein binding"/>
    <property type="evidence" value="ECO:0007669"/>
    <property type="project" value="InterPro"/>
</dbReference>
<evidence type="ECO:0000313" key="4">
    <source>
        <dbReference type="Proteomes" id="UP000288212"/>
    </source>
</evidence>